<feature type="transmembrane region" description="Helical" evidence="1">
    <location>
        <begin position="106"/>
        <end position="124"/>
    </location>
</feature>
<evidence type="ECO:0000313" key="2">
    <source>
        <dbReference type="EMBL" id="GHF96606.1"/>
    </source>
</evidence>
<feature type="transmembrane region" description="Helical" evidence="1">
    <location>
        <begin position="33"/>
        <end position="56"/>
    </location>
</feature>
<organism evidence="2 3">
    <name type="scientific">Deinococcus piscis</name>
    <dbReference type="NCBI Taxonomy" id="394230"/>
    <lineage>
        <taxon>Bacteria</taxon>
        <taxon>Thermotogati</taxon>
        <taxon>Deinococcota</taxon>
        <taxon>Deinococci</taxon>
        <taxon>Deinococcales</taxon>
        <taxon>Deinococcaceae</taxon>
        <taxon>Deinococcus</taxon>
    </lineage>
</organism>
<comment type="caution">
    <text evidence="2">The sequence shown here is derived from an EMBL/GenBank/DDBJ whole genome shotgun (WGS) entry which is preliminary data.</text>
</comment>
<name>A0ABQ3JZ16_9DEIO</name>
<accession>A0ABQ3JZ16</accession>
<protein>
    <submittedName>
        <fullName evidence="2">Uncharacterized protein</fullName>
    </submittedName>
</protein>
<keyword evidence="1" id="KW-1133">Transmembrane helix</keyword>
<dbReference type="RefSeq" id="WP_189642159.1">
    <property type="nucleotide sequence ID" value="NZ_BNAL01000004.1"/>
</dbReference>
<keyword evidence="3" id="KW-1185">Reference proteome</keyword>
<gene>
    <name evidence="2" type="ORF">GCM10017783_05600</name>
</gene>
<evidence type="ECO:0000256" key="1">
    <source>
        <dbReference type="SAM" id="Phobius"/>
    </source>
</evidence>
<dbReference type="EMBL" id="BNAL01000004">
    <property type="protein sequence ID" value="GHF96606.1"/>
    <property type="molecule type" value="Genomic_DNA"/>
</dbReference>
<keyword evidence="1" id="KW-0812">Transmembrane</keyword>
<feature type="transmembrane region" description="Helical" evidence="1">
    <location>
        <begin position="68"/>
        <end position="85"/>
    </location>
</feature>
<evidence type="ECO:0000313" key="3">
    <source>
        <dbReference type="Proteomes" id="UP000632154"/>
    </source>
</evidence>
<dbReference type="Proteomes" id="UP000632154">
    <property type="component" value="Unassembled WGS sequence"/>
</dbReference>
<feature type="transmembrane region" description="Helical" evidence="1">
    <location>
        <begin position="130"/>
        <end position="148"/>
    </location>
</feature>
<proteinExistence type="predicted"/>
<reference evidence="3" key="1">
    <citation type="journal article" date="2019" name="Int. J. Syst. Evol. Microbiol.">
        <title>The Global Catalogue of Microorganisms (GCM) 10K type strain sequencing project: providing services to taxonomists for standard genome sequencing and annotation.</title>
        <authorList>
            <consortium name="The Broad Institute Genomics Platform"/>
            <consortium name="The Broad Institute Genome Sequencing Center for Infectious Disease"/>
            <person name="Wu L."/>
            <person name="Ma J."/>
        </authorList>
    </citation>
    <scope>NUCLEOTIDE SEQUENCE [LARGE SCALE GENOMIC DNA]</scope>
    <source>
        <strain evidence="3">CGMCC 1.18439</strain>
    </source>
</reference>
<keyword evidence="1" id="KW-0472">Membrane</keyword>
<sequence>MPFESQPLRVRLALLTRALETGDPAQLLRGAQLAYALAFGLTAGLGALLGLLGLWWQPLELKHPAATWALTGTAVLLAALTFRFSGQSLRRGLTQASEPRQRRSQLLTAAFGLSAAPAIPWLLACAALPRPLLALGLVALTALIYALGHRQLGQWLKLI</sequence>